<dbReference type="Gene3D" id="3.40.630.30">
    <property type="match status" value="1"/>
</dbReference>
<protein>
    <submittedName>
        <fullName evidence="2">GNAT family N-acetyltransferase</fullName>
    </submittedName>
</protein>
<dbReference type="InterPro" id="IPR000182">
    <property type="entry name" value="GNAT_dom"/>
</dbReference>
<dbReference type="PROSITE" id="PS51186">
    <property type="entry name" value="GNAT"/>
    <property type="match status" value="1"/>
</dbReference>
<name>A0A4Y9ADM9_9BACI</name>
<dbReference type="EMBL" id="SRHY01000003">
    <property type="protein sequence ID" value="TFJ93916.1"/>
    <property type="molecule type" value="Genomic_DNA"/>
</dbReference>
<sequence length="164" mass="18661">MDIAIIKPQTEHTETIAAVCAAGWRQTVEGTLSEEYQRENVAFWYNHDRVRQDIRKGAYTHVALADSKIAGVIGGGMTGSDTAEIFMFYVDESYRYKGIGTYLLEALTKDHIKNGAERQWVSVQEGNQRGIPFYESRGFVYQERRVTPTGTDEQQVSLRYARLL</sequence>
<keyword evidence="3" id="KW-1185">Reference proteome</keyword>
<feature type="domain" description="N-acetyltransferase" evidence="1">
    <location>
        <begin position="1"/>
        <end position="164"/>
    </location>
</feature>
<keyword evidence="2" id="KW-0808">Transferase</keyword>
<dbReference type="RefSeq" id="WP_135108689.1">
    <property type="nucleotide sequence ID" value="NZ_SRHY01000003.1"/>
</dbReference>
<accession>A0A4Y9ADM9</accession>
<organism evidence="2 3">
    <name type="scientific">Lentibacillus salicampi</name>
    <dbReference type="NCBI Taxonomy" id="175306"/>
    <lineage>
        <taxon>Bacteria</taxon>
        <taxon>Bacillati</taxon>
        <taxon>Bacillota</taxon>
        <taxon>Bacilli</taxon>
        <taxon>Bacillales</taxon>
        <taxon>Bacillaceae</taxon>
        <taxon>Lentibacillus</taxon>
    </lineage>
</organism>
<evidence type="ECO:0000313" key="3">
    <source>
        <dbReference type="Proteomes" id="UP000298484"/>
    </source>
</evidence>
<gene>
    <name evidence="2" type="ORF">E4U82_03635</name>
</gene>
<dbReference type="SUPFAM" id="SSF55729">
    <property type="entry name" value="Acyl-CoA N-acyltransferases (Nat)"/>
    <property type="match status" value="1"/>
</dbReference>
<comment type="caution">
    <text evidence="2">The sequence shown here is derived from an EMBL/GenBank/DDBJ whole genome shotgun (WGS) entry which is preliminary data.</text>
</comment>
<dbReference type="OrthoDB" id="69535at2"/>
<evidence type="ECO:0000259" key="1">
    <source>
        <dbReference type="PROSITE" id="PS51186"/>
    </source>
</evidence>
<dbReference type="InterPro" id="IPR016181">
    <property type="entry name" value="Acyl_CoA_acyltransferase"/>
</dbReference>
<reference evidence="2 3" key="1">
    <citation type="submission" date="2019-03" db="EMBL/GenBank/DDBJ databases">
        <title>Genome sequence of Lentibacillus salicampi ATCC BAA-719.</title>
        <authorList>
            <person name="Maclea K.S."/>
            <person name="Simoes Junior M."/>
        </authorList>
    </citation>
    <scope>NUCLEOTIDE SEQUENCE [LARGE SCALE GENOMIC DNA]</scope>
    <source>
        <strain evidence="2 3">ATCC BAA-719</strain>
    </source>
</reference>
<proteinExistence type="predicted"/>
<dbReference type="GO" id="GO:0016747">
    <property type="term" value="F:acyltransferase activity, transferring groups other than amino-acyl groups"/>
    <property type="evidence" value="ECO:0007669"/>
    <property type="project" value="InterPro"/>
</dbReference>
<evidence type="ECO:0000313" key="2">
    <source>
        <dbReference type="EMBL" id="TFJ93916.1"/>
    </source>
</evidence>
<dbReference type="Pfam" id="PF00583">
    <property type="entry name" value="Acetyltransf_1"/>
    <property type="match status" value="1"/>
</dbReference>
<dbReference type="AlphaFoldDB" id="A0A4Y9ADM9"/>
<dbReference type="Proteomes" id="UP000298484">
    <property type="component" value="Unassembled WGS sequence"/>
</dbReference>
<dbReference type="CDD" id="cd04301">
    <property type="entry name" value="NAT_SF"/>
    <property type="match status" value="1"/>
</dbReference>